<dbReference type="EMBL" id="DS480415">
    <property type="protein sequence ID" value="EDO16855.1"/>
    <property type="molecule type" value="Genomic_DNA"/>
</dbReference>
<gene>
    <name evidence="1" type="ORF">Kpol_1024p8</name>
</gene>
<dbReference type="Proteomes" id="UP000000267">
    <property type="component" value="Unassembled WGS sequence"/>
</dbReference>
<dbReference type="eggNOG" id="KOG0017">
    <property type="taxonomic scope" value="Eukaryota"/>
</dbReference>
<protein>
    <submittedName>
        <fullName evidence="1">Tkp3 protein</fullName>
    </submittedName>
</protein>
<sequence length="209" mass="24526">MGKTERATHPRLTKYLDLLNTYRLNWKYIKGTDNHAADYLSRYGLDSQPTLNLDEWDKFSVDIELNATTHSDQHSEDFTTLTQQTTPEPIQEATEESHEQANYLIDQQTHEDIPNIIHDVRNLSWSQILDIYQNIIHIFTWVNNNFYIIYLDQLHHILTDVDYIERATSLHNAFHANHQILEKYDDPGGILESSTCHTTFRCNQKLPTL</sequence>
<keyword evidence="2" id="KW-1185">Reference proteome</keyword>
<evidence type="ECO:0000313" key="2">
    <source>
        <dbReference type="Proteomes" id="UP000000267"/>
    </source>
</evidence>
<dbReference type="KEGG" id="vpo:Kpol_1024p8"/>
<organism evidence="2">
    <name type="scientific">Vanderwaltozyma polyspora (strain ATCC 22028 / DSM 70294 / BCRC 21397 / CBS 2163 / NBRC 10782 / NRRL Y-8283 / UCD 57-17)</name>
    <name type="common">Kluyveromyces polysporus</name>
    <dbReference type="NCBI Taxonomy" id="436907"/>
    <lineage>
        <taxon>Eukaryota</taxon>
        <taxon>Fungi</taxon>
        <taxon>Dikarya</taxon>
        <taxon>Ascomycota</taxon>
        <taxon>Saccharomycotina</taxon>
        <taxon>Saccharomycetes</taxon>
        <taxon>Saccharomycetales</taxon>
        <taxon>Saccharomycetaceae</taxon>
        <taxon>Vanderwaltozyma</taxon>
    </lineage>
</organism>
<dbReference type="HOGENOM" id="CLU_1316287_0_0_1"/>
<dbReference type="RefSeq" id="XP_001644713.1">
    <property type="nucleotide sequence ID" value="XM_001644663.1"/>
</dbReference>
<dbReference type="OrthoDB" id="420169at2759"/>
<name>A7TLG9_VANPO</name>
<dbReference type="InParanoid" id="A7TLG9"/>
<dbReference type="AlphaFoldDB" id="A7TLG9"/>
<reference evidence="1 2" key="1">
    <citation type="journal article" date="2007" name="Proc. Natl. Acad. Sci. U.S.A.">
        <title>Independent sorting-out of thousands of duplicated gene pairs in two yeast species descended from a whole-genome duplication.</title>
        <authorList>
            <person name="Scannell D.R."/>
            <person name="Frank A.C."/>
            <person name="Conant G.C."/>
            <person name="Byrne K.P."/>
            <person name="Woolfit M."/>
            <person name="Wolfe K.H."/>
        </authorList>
    </citation>
    <scope>NUCLEOTIDE SEQUENCE [LARGE SCALE GENOMIC DNA]</scope>
    <source>
        <strain evidence="2">ATCC 22028 / DSM 70294 / BCRC 21397 / CBS 2163 / NBRC 10782 / NRRL Y-8283 / UCD 57-17</strain>
    </source>
</reference>
<evidence type="ECO:0000313" key="1">
    <source>
        <dbReference type="EMBL" id="EDO16855.1"/>
    </source>
</evidence>
<dbReference type="PhylomeDB" id="A7TLG9"/>
<dbReference type="GeneID" id="5545037"/>
<accession>A7TLG9</accession>
<proteinExistence type="predicted"/>
<dbReference type="STRING" id="436907.A7TLG9"/>